<dbReference type="Gene3D" id="3.40.50.2000">
    <property type="entry name" value="Glycogen Phosphorylase B"/>
    <property type="match status" value="2"/>
</dbReference>
<dbReference type="SUPFAM" id="SSF53756">
    <property type="entry name" value="UDP-Glycosyltransferase/glycogen phosphorylase"/>
    <property type="match status" value="1"/>
</dbReference>
<dbReference type="GO" id="GO:0016757">
    <property type="term" value="F:glycosyltransferase activity"/>
    <property type="evidence" value="ECO:0007669"/>
    <property type="project" value="UniProtKB-KW"/>
</dbReference>
<accession>A0A8I0EV78</accession>
<feature type="domain" description="Glycosyl transferase family 1" evidence="3">
    <location>
        <begin position="206"/>
        <end position="331"/>
    </location>
</feature>
<dbReference type="InterPro" id="IPR028098">
    <property type="entry name" value="Glyco_trans_4-like_N"/>
</dbReference>
<reference evidence="5" key="1">
    <citation type="submission" date="2020-09" db="EMBL/GenBank/DDBJ databases">
        <title>Novel species in genus Aeromicrobium.</title>
        <authorList>
            <person name="Zhang G."/>
        </authorList>
    </citation>
    <scope>NUCLEOTIDE SEQUENCE</scope>
    <source>
        <strain evidence="5">Zg-636</strain>
    </source>
</reference>
<evidence type="ECO:0000259" key="3">
    <source>
        <dbReference type="Pfam" id="PF00534"/>
    </source>
</evidence>
<dbReference type="EMBL" id="JACTVM010000003">
    <property type="protein sequence ID" value="MBC9226845.1"/>
    <property type="molecule type" value="Genomic_DNA"/>
</dbReference>
<evidence type="ECO:0000256" key="1">
    <source>
        <dbReference type="ARBA" id="ARBA00022676"/>
    </source>
</evidence>
<comment type="caution">
    <text evidence="5">The sequence shown here is derived from an EMBL/GenBank/DDBJ whole genome shotgun (WGS) entry which is preliminary data.</text>
</comment>
<dbReference type="GO" id="GO:1901137">
    <property type="term" value="P:carbohydrate derivative biosynthetic process"/>
    <property type="evidence" value="ECO:0007669"/>
    <property type="project" value="UniProtKB-ARBA"/>
</dbReference>
<evidence type="ECO:0000313" key="6">
    <source>
        <dbReference type="Proteomes" id="UP000620591"/>
    </source>
</evidence>
<evidence type="ECO:0000313" key="5">
    <source>
        <dbReference type="EMBL" id="MBC9226845.1"/>
    </source>
</evidence>
<dbReference type="InterPro" id="IPR001296">
    <property type="entry name" value="Glyco_trans_1"/>
</dbReference>
<protein>
    <submittedName>
        <fullName evidence="5">Glycosyltransferase</fullName>
    </submittedName>
</protein>
<evidence type="ECO:0000259" key="4">
    <source>
        <dbReference type="Pfam" id="PF13439"/>
    </source>
</evidence>
<dbReference type="Proteomes" id="UP000620591">
    <property type="component" value="Unassembled WGS sequence"/>
</dbReference>
<keyword evidence="2 5" id="KW-0808">Transferase</keyword>
<gene>
    <name evidence="5" type="ORF">IBG24_10995</name>
</gene>
<keyword evidence="1" id="KW-0328">Glycosyltransferase</keyword>
<evidence type="ECO:0000256" key="2">
    <source>
        <dbReference type="ARBA" id="ARBA00022679"/>
    </source>
</evidence>
<proteinExistence type="predicted"/>
<dbReference type="Pfam" id="PF13439">
    <property type="entry name" value="Glyco_transf_4"/>
    <property type="match status" value="1"/>
</dbReference>
<sequence>MTTLLAHEWLAPIGGSENVFEELSRVLPSAQRMCLWNDAPTRFGADVRETWLARSPLRRSKALAYPFLADAWNRVDISGVDRVVVSSHASSHYLASRAAESGIPSFAYVHTPPRYVWAPEFDERGQSALARAGRGVFKRLDRKLTSRRVSFAANSHFVRTRIQDAWGIDARVIYPPVDVEGIQAVNDWRTEITDEAEIRVIGALPDQFVLGASRLVEYKRLDVAIEVGEALGLPVVIAGSGPFEARLRELARVSSVPVTFLGRVSTPALYALYQAAALFVFMAIEDFGIMPVEAMALGTPVLVSGVGGARESVEAVRGGAVLEPGQRVEGLDLRVSDDMKHRTLEFSRSSFGRAVRSWLTEPEESGVA</sequence>
<dbReference type="Pfam" id="PF00534">
    <property type="entry name" value="Glycos_transf_1"/>
    <property type="match status" value="1"/>
</dbReference>
<dbReference type="RefSeq" id="WP_187769604.1">
    <property type="nucleotide sequence ID" value="NZ_JACTVM010000003.1"/>
</dbReference>
<dbReference type="PANTHER" id="PTHR45947:SF3">
    <property type="entry name" value="SULFOQUINOVOSYL TRANSFERASE SQD2"/>
    <property type="match status" value="1"/>
</dbReference>
<dbReference type="AlphaFoldDB" id="A0A8I0EV78"/>
<organism evidence="5 6">
    <name type="scientific">Aeromicrobium senzhongii</name>
    <dbReference type="NCBI Taxonomy" id="2663859"/>
    <lineage>
        <taxon>Bacteria</taxon>
        <taxon>Bacillati</taxon>
        <taxon>Actinomycetota</taxon>
        <taxon>Actinomycetes</taxon>
        <taxon>Propionibacteriales</taxon>
        <taxon>Nocardioidaceae</taxon>
        <taxon>Aeromicrobium</taxon>
    </lineage>
</organism>
<feature type="domain" description="Glycosyltransferase subfamily 4-like N-terminal" evidence="4">
    <location>
        <begin position="13"/>
        <end position="180"/>
    </location>
</feature>
<dbReference type="InterPro" id="IPR050194">
    <property type="entry name" value="Glycosyltransferase_grp1"/>
</dbReference>
<dbReference type="PANTHER" id="PTHR45947">
    <property type="entry name" value="SULFOQUINOVOSYL TRANSFERASE SQD2"/>
    <property type="match status" value="1"/>
</dbReference>
<name>A0A8I0EV78_9ACTN</name>